<reference evidence="1" key="1">
    <citation type="submission" date="2021-01" db="EMBL/GenBank/DDBJ databases">
        <authorList>
            <consortium name="Genoscope - CEA"/>
            <person name="William W."/>
        </authorList>
    </citation>
    <scope>NUCLEOTIDE SEQUENCE</scope>
</reference>
<protein>
    <submittedName>
        <fullName evidence="1">(rape) hypothetical protein</fullName>
    </submittedName>
</protein>
<accession>A0A816Q4P5</accession>
<name>A0A816Q4P5_BRANA</name>
<dbReference type="Proteomes" id="UP001295469">
    <property type="component" value="Chromosome C06"/>
</dbReference>
<sequence length="50" mass="5789">MEQRRDILIRPKRGSLFRYGEGRFLGPKIVVRFDFPLQTCGSFSSVTARV</sequence>
<evidence type="ECO:0000313" key="1">
    <source>
        <dbReference type="EMBL" id="CAF2055321.1"/>
    </source>
</evidence>
<organism evidence="1">
    <name type="scientific">Brassica napus</name>
    <name type="common">Rape</name>
    <dbReference type="NCBI Taxonomy" id="3708"/>
    <lineage>
        <taxon>Eukaryota</taxon>
        <taxon>Viridiplantae</taxon>
        <taxon>Streptophyta</taxon>
        <taxon>Embryophyta</taxon>
        <taxon>Tracheophyta</taxon>
        <taxon>Spermatophyta</taxon>
        <taxon>Magnoliopsida</taxon>
        <taxon>eudicotyledons</taxon>
        <taxon>Gunneridae</taxon>
        <taxon>Pentapetalae</taxon>
        <taxon>rosids</taxon>
        <taxon>malvids</taxon>
        <taxon>Brassicales</taxon>
        <taxon>Brassicaceae</taxon>
        <taxon>Brassiceae</taxon>
        <taxon>Brassica</taxon>
    </lineage>
</organism>
<gene>
    <name evidence="1" type="ORF">DARMORV10_C06P06870.1</name>
</gene>
<proteinExistence type="predicted"/>
<dbReference type="EMBL" id="HG994370">
    <property type="protein sequence ID" value="CAF2055321.1"/>
    <property type="molecule type" value="Genomic_DNA"/>
</dbReference>
<dbReference type="AlphaFoldDB" id="A0A816Q4P5"/>